<evidence type="ECO:0000256" key="2">
    <source>
        <dbReference type="ARBA" id="ARBA00022490"/>
    </source>
</evidence>
<protein>
    <submittedName>
        <fullName evidence="6">PHA/PHB synthase family protein</fullName>
    </submittedName>
</protein>
<comment type="caution">
    <text evidence="6">The sequence shown here is derived from an EMBL/GenBank/DDBJ whole genome shotgun (WGS) entry which is preliminary data.</text>
</comment>
<sequence>MNQQQSSPHSMFGPGMGIDPAVATQLQNDYAQQFMTLWQQMLNSQVPPIADKRFADPAWQSSTMHAFNAAAYLLNAKFLAAMADAVQIPPKAKQKIRFAVEQMVNAMSPANFLFSNPEAQQKLIETKGASLTNGLKHLFEDMQKGRISQSDETAFEVGRNVAITEGAVVFENDLFQLLQYKPLTPTVYERPLLLVPPCINKYYILDLQAHNSFVRYAVEQGHTVFLISWRNADATIAHATWNDYIEDGVLQAMDVAKAITRQDKINVLGFCVGGTMLTNALALACARGEEPAASLTLLTTFLDFSDTGILDVYIDEGKIKEIEQEIGSGGLMKGLDFNAAFASLRSNELIWNYVASNYLKGENPAPFDMLYWNADSTNLPGPMYCWYVRNTYLENNLKQFGKFMLGGKPIDLRQIDAPSFIYGSREDHIVPWTSAYESVNILNRKKPQQNRFVLGAAGHIAGVINPPGKSRRQYWVNDMQDGLDALSWLAGAQEVAGSWWPAWTEFLASHSGKQVKARSKLGNAKFKPIEAAPGRYVKAKAA</sequence>
<dbReference type="InterPro" id="IPR010963">
    <property type="entry name" value="PHA_synth_I"/>
</dbReference>
<dbReference type="EMBL" id="JBHTBU010000001">
    <property type="protein sequence ID" value="MFC7287777.1"/>
    <property type="molecule type" value="Genomic_DNA"/>
</dbReference>
<dbReference type="InterPro" id="IPR010941">
    <property type="entry name" value="PhaC_N"/>
</dbReference>
<evidence type="ECO:0000313" key="6">
    <source>
        <dbReference type="EMBL" id="MFC7287777.1"/>
    </source>
</evidence>
<dbReference type="InterPro" id="IPR051321">
    <property type="entry name" value="PHA/PHB_synthase"/>
</dbReference>
<name>A0ABW2I9Z3_9BURK</name>
<keyword evidence="3" id="KW-0808">Transferase</keyword>
<dbReference type="Pfam" id="PF07167">
    <property type="entry name" value="PhaC_N"/>
    <property type="match status" value="1"/>
</dbReference>
<keyword evidence="7" id="KW-1185">Reference proteome</keyword>
<gene>
    <name evidence="6" type="ORF">ACFQPC_06975</name>
</gene>
<evidence type="ECO:0000313" key="7">
    <source>
        <dbReference type="Proteomes" id="UP001596542"/>
    </source>
</evidence>
<evidence type="ECO:0000256" key="1">
    <source>
        <dbReference type="ARBA" id="ARBA00004496"/>
    </source>
</evidence>
<keyword evidence="2" id="KW-0963">Cytoplasm</keyword>
<dbReference type="InterPro" id="IPR029058">
    <property type="entry name" value="AB_hydrolase_fold"/>
</dbReference>
<dbReference type="NCBIfam" id="TIGR01838">
    <property type="entry name" value="PHA_synth_I"/>
    <property type="match status" value="1"/>
</dbReference>
<evidence type="ECO:0000256" key="3">
    <source>
        <dbReference type="ARBA" id="ARBA00022679"/>
    </source>
</evidence>
<evidence type="ECO:0000259" key="5">
    <source>
        <dbReference type="Pfam" id="PF07167"/>
    </source>
</evidence>
<comment type="subcellular location">
    <subcellularLocation>
        <location evidence="1">Cytoplasm</location>
    </subcellularLocation>
</comment>
<dbReference type="SUPFAM" id="SSF53474">
    <property type="entry name" value="alpha/beta-Hydrolases"/>
    <property type="match status" value="1"/>
</dbReference>
<feature type="domain" description="Poly-beta-hydroxybutyrate polymerase N-terminal" evidence="5">
    <location>
        <begin position="51"/>
        <end position="217"/>
    </location>
</feature>
<dbReference type="PANTHER" id="PTHR36837:SF5">
    <property type="entry name" value="POLY-3-HYDROXYBUTYRATE SYNTHASE"/>
    <property type="match status" value="1"/>
</dbReference>
<proteinExistence type="predicted"/>
<dbReference type="Gene3D" id="3.40.50.1820">
    <property type="entry name" value="alpha/beta hydrolase"/>
    <property type="match status" value="1"/>
</dbReference>
<accession>A0ABW2I9Z3</accession>
<evidence type="ECO:0000256" key="4">
    <source>
        <dbReference type="ARBA" id="ARBA00023315"/>
    </source>
</evidence>
<dbReference type="PANTHER" id="PTHR36837">
    <property type="entry name" value="POLY(3-HYDROXYALKANOATE) POLYMERASE SUBUNIT PHAC"/>
    <property type="match status" value="1"/>
</dbReference>
<dbReference type="RefSeq" id="WP_382271072.1">
    <property type="nucleotide sequence ID" value="NZ_JBHTBU010000001.1"/>
</dbReference>
<keyword evidence="4" id="KW-0012">Acyltransferase</keyword>
<reference evidence="7" key="1">
    <citation type="journal article" date="2019" name="Int. J. Syst. Evol. Microbiol.">
        <title>The Global Catalogue of Microorganisms (GCM) 10K type strain sequencing project: providing services to taxonomists for standard genome sequencing and annotation.</title>
        <authorList>
            <consortium name="The Broad Institute Genomics Platform"/>
            <consortium name="The Broad Institute Genome Sequencing Center for Infectious Disease"/>
            <person name="Wu L."/>
            <person name="Ma J."/>
        </authorList>
    </citation>
    <scope>NUCLEOTIDE SEQUENCE [LARGE SCALE GENOMIC DNA]</scope>
    <source>
        <strain evidence="7">KACC 12508</strain>
    </source>
</reference>
<organism evidence="6 7">
    <name type="scientific">Herminiimonas glaciei</name>
    <dbReference type="NCBI Taxonomy" id="523788"/>
    <lineage>
        <taxon>Bacteria</taxon>
        <taxon>Pseudomonadati</taxon>
        <taxon>Pseudomonadota</taxon>
        <taxon>Betaproteobacteria</taxon>
        <taxon>Burkholderiales</taxon>
        <taxon>Oxalobacteraceae</taxon>
        <taxon>Herminiimonas</taxon>
    </lineage>
</organism>
<dbReference type="Proteomes" id="UP001596542">
    <property type="component" value="Unassembled WGS sequence"/>
</dbReference>